<feature type="region of interest" description="Disordered" evidence="2">
    <location>
        <begin position="312"/>
        <end position="343"/>
    </location>
</feature>
<feature type="compositionally biased region" description="Polar residues" evidence="2">
    <location>
        <begin position="320"/>
        <end position="333"/>
    </location>
</feature>
<dbReference type="HOGENOM" id="CLU_737659_0_0_1"/>
<proteinExistence type="predicted"/>
<dbReference type="OrthoDB" id="3647690at2759"/>
<evidence type="ECO:0008006" key="5">
    <source>
        <dbReference type="Google" id="ProtNLM"/>
    </source>
</evidence>
<evidence type="ECO:0000313" key="4">
    <source>
        <dbReference type="Proteomes" id="UP000019804"/>
    </source>
</evidence>
<evidence type="ECO:0000313" key="3">
    <source>
        <dbReference type="EMBL" id="EYE98510.1"/>
    </source>
</evidence>
<reference evidence="4" key="1">
    <citation type="journal article" date="2014" name="Nat. Commun.">
        <title>Genomic adaptations of the halophilic Dead Sea filamentous fungus Eurotium rubrum.</title>
        <authorList>
            <person name="Kis-Papo T."/>
            <person name="Weig A.R."/>
            <person name="Riley R."/>
            <person name="Persoh D."/>
            <person name="Salamov A."/>
            <person name="Sun H."/>
            <person name="Lipzen A."/>
            <person name="Wasser S.P."/>
            <person name="Rambold G."/>
            <person name="Grigoriev I.V."/>
            <person name="Nevo E."/>
        </authorList>
    </citation>
    <scope>NUCLEOTIDE SEQUENCE [LARGE SCALE GENOMIC DNA]</scope>
    <source>
        <strain evidence="4">CBS 135680</strain>
    </source>
</reference>
<dbReference type="SUPFAM" id="SSF54160">
    <property type="entry name" value="Chromo domain-like"/>
    <property type="match status" value="1"/>
</dbReference>
<organism evidence="3 4">
    <name type="scientific">Aspergillus ruber (strain CBS 135680)</name>
    <dbReference type="NCBI Taxonomy" id="1388766"/>
    <lineage>
        <taxon>Eukaryota</taxon>
        <taxon>Fungi</taxon>
        <taxon>Dikarya</taxon>
        <taxon>Ascomycota</taxon>
        <taxon>Pezizomycotina</taxon>
        <taxon>Eurotiomycetes</taxon>
        <taxon>Eurotiomycetidae</taxon>
        <taxon>Eurotiales</taxon>
        <taxon>Aspergillaceae</taxon>
        <taxon>Aspergillus</taxon>
        <taxon>Aspergillus subgen. Aspergillus</taxon>
    </lineage>
</organism>
<dbReference type="AlphaFoldDB" id="A0A017SQH1"/>
<feature type="region of interest" description="Disordered" evidence="2">
    <location>
        <begin position="1"/>
        <end position="55"/>
    </location>
</feature>
<feature type="region of interest" description="Disordered" evidence="2">
    <location>
        <begin position="71"/>
        <end position="182"/>
    </location>
</feature>
<accession>A0A017SQH1</accession>
<dbReference type="InterPro" id="IPR016197">
    <property type="entry name" value="Chromo-like_dom_sf"/>
</dbReference>
<feature type="compositionally biased region" description="Acidic residues" evidence="2">
    <location>
        <begin position="33"/>
        <end position="54"/>
    </location>
</feature>
<protein>
    <recommendedName>
        <fullName evidence="5">Chromo domain-containing protein</fullName>
    </recommendedName>
</protein>
<sequence>MWRKRKASSVPARYTEKPRRKRLRNNLIIPSSEEAEENETEESENEDSGNDEEWDIKCILDETDSQYLIDWEGPWSPTWEPKDNANDVAVKVWEDRKKQKSSRTKAPTSPPLQAHSTSSPSSTSDTPSHSSVIEIENTESVECEVQQPIQQDIPYPRSRQQASPLFVPFDAASSDEEDIPLVRSPKTRALLLSSSQRAPSSSRAAPSSIQQPRNIPVFEYVRESPIPQEFILPGESEETPLNISQTTSASKGALFVPGGDNQPRSDSPCIPETDQQPQRIKEAGVREKANLNRLPFPERTTSQLGEEVEIAETPPALLTAPQTQNTPSRSSYPQERVTGLQAPTQSINIQSNFSQTYSSSGTTSSGLCFPPNIFV</sequence>
<evidence type="ECO:0000256" key="1">
    <source>
        <dbReference type="ARBA" id="ARBA00011353"/>
    </source>
</evidence>
<feature type="compositionally biased region" description="Polar residues" evidence="2">
    <location>
        <begin position="239"/>
        <end position="250"/>
    </location>
</feature>
<evidence type="ECO:0000256" key="2">
    <source>
        <dbReference type="SAM" id="MobiDB-lite"/>
    </source>
</evidence>
<feature type="compositionally biased region" description="Low complexity" evidence="2">
    <location>
        <begin position="115"/>
        <end position="131"/>
    </location>
</feature>
<dbReference type="Proteomes" id="UP000019804">
    <property type="component" value="Unassembled WGS sequence"/>
</dbReference>
<dbReference type="Gene3D" id="2.40.50.40">
    <property type="match status" value="1"/>
</dbReference>
<gene>
    <name evidence="3" type="ORF">EURHEDRAFT_374590</name>
</gene>
<feature type="region of interest" description="Disordered" evidence="2">
    <location>
        <begin position="232"/>
        <end position="278"/>
    </location>
</feature>
<name>A0A017SQH1_ASPRC</name>
<dbReference type="RefSeq" id="XP_040642198.1">
    <property type="nucleotide sequence ID" value="XM_040778655.1"/>
</dbReference>
<dbReference type="EMBL" id="KK088413">
    <property type="protein sequence ID" value="EYE98510.1"/>
    <property type="molecule type" value="Genomic_DNA"/>
</dbReference>
<dbReference type="GeneID" id="63693779"/>
<dbReference type="STRING" id="1388766.A0A017SQH1"/>
<keyword evidence="4" id="KW-1185">Reference proteome</keyword>
<comment type="subunit">
    <text evidence="1">Component of the NuA4 histone acetyltransferase complex.</text>
</comment>